<protein>
    <submittedName>
        <fullName evidence="2">Uncharacterized protein</fullName>
    </submittedName>
</protein>
<evidence type="ECO:0000313" key="3">
    <source>
        <dbReference type="Proteomes" id="UP001160142"/>
    </source>
</evidence>
<name>A0ABT6KM63_9MICO</name>
<comment type="caution">
    <text evidence="2">The sequence shown here is derived from an EMBL/GenBank/DDBJ whole genome shotgun (WGS) entry which is preliminary data.</text>
</comment>
<proteinExistence type="predicted"/>
<evidence type="ECO:0000313" key="2">
    <source>
        <dbReference type="EMBL" id="MDH6180533.1"/>
    </source>
</evidence>
<organism evidence="2 3">
    <name type="scientific">Antiquaquibacter oligotrophicus</name>
    <dbReference type="NCBI Taxonomy" id="2880260"/>
    <lineage>
        <taxon>Bacteria</taxon>
        <taxon>Bacillati</taxon>
        <taxon>Actinomycetota</taxon>
        <taxon>Actinomycetes</taxon>
        <taxon>Micrococcales</taxon>
        <taxon>Microbacteriaceae</taxon>
        <taxon>Antiquaquibacter</taxon>
    </lineage>
</organism>
<sequence>MRDEDDLRKLLAGAEAPGGLDANAVIARSRRRRLPRQLAAGGIGVLALAGVGVVAVNASLLAPVGSSGGADSAVMSEESGDLETMKQFGAIESLACGAAVDSVPAAASGLELTSTFPAVASVDDGTVPGRVAVTNTSTESVSGVLTTAPVAALAQAGVIVAVGSPEYTGTDVDLAGGESIDLAASLALTGCSSEPLAPGSYDIVVAVDFAPAGVIAAPTVAITLE</sequence>
<keyword evidence="3" id="KW-1185">Reference proteome</keyword>
<gene>
    <name evidence="2" type="ORF">M2152_000715</name>
</gene>
<dbReference type="RefSeq" id="WP_322132882.1">
    <property type="nucleotide sequence ID" value="NZ_CP085036.1"/>
</dbReference>
<reference evidence="2 3" key="1">
    <citation type="submission" date="2023-04" db="EMBL/GenBank/DDBJ databases">
        <title>Genome Encyclopedia of Bacteria and Archaea VI: Functional Genomics of Type Strains.</title>
        <authorList>
            <person name="Whitman W."/>
        </authorList>
    </citation>
    <scope>NUCLEOTIDE SEQUENCE [LARGE SCALE GENOMIC DNA]</scope>
    <source>
        <strain evidence="2 3">SG_E_30_P1</strain>
    </source>
</reference>
<dbReference type="EMBL" id="JARXVQ010000001">
    <property type="protein sequence ID" value="MDH6180533.1"/>
    <property type="molecule type" value="Genomic_DNA"/>
</dbReference>
<keyword evidence="1" id="KW-0812">Transmembrane</keyword>
<dbReference type="Proteomes" id="UP001160142">
    <property type="component" value="Unassembled WGS sequence"/>
</dbReference>
<keyword evidence="1" id="KW-1133">Transmembrane helix</keyword>
<evidence type="ECO:0000256" key="1">
    <source>
        <dbReference type="SAM" id="Phobius"/>
    </source>
</evidence>
<accession>A0ABT6KM63</accession>
<keyword evidence="1" id="KW-0472">Membrane</keyword>
<feature type="transmembrane region" description="Helical" evidence="1">
    <location>
        <begin position="38"/>
        <end position="62"/>
    </location>
</feature>